<feature type="transmembrane region" description="Helical" evidence="6">
    <location>
        <begin position="286"/>
        <end position="307"/>
    </location>
</feature>
<dbReference type="InterPro" id="IPR039391">
    <property type="entry name" value="Phytocyanin-like"/>
</dbReference>
<name>A0A6N2MMP8_SALVM</name>
<evidence type="ECO:0000313" key="9">
    <source>
        <dbReference type="EMBL" id="VFU54678.1"/>
    </source>
</evidence>
<evidence type="ECO:0000256" key="1">
    <source>
        <dbReference type="ARBA" id="ARBA00022729"/>
    </source>
</evidence>
<dbReference type="PANTHER" id="PTHR33021">
    <property type="entry name" value="BLUE COPPER PROTEIN"/>
    <property type="match status" value="1"/>
</dbReference>
<dbReference type="PANTHER" id="PTHR33021:SF262">
    <property type="entry name" value="EARLY NODULIN-LIKE PROTEIN 20"/>
    <property type="match status" value="1"/>
</dbReference>
<evidence type="ECO:0000256" key="7">
    <source>
        <dbReference type="SAM" id="SignalP"/>
    </source>
</evidence>
<dbReference type="InterPro" id="IPR003245">
    <property type="entry name" value="Phytocyanin_dom"/>
</dbReference>
<evidence type="ECO:0000256" key="6">
    <source>
        <dbReference type="SAM" id="Phobius"/>
    </source>
</evidence>
<dbReference type="AlphaFoldDB" id="A0A6N2MMP8"/>
<evidence type="ECO:0000256" key="4">
    <source>
        <dbReference type="ARBA" id="ARBA00035011"/>
    </source>
</evidence>
<organism evidence="9">
    <name type="scientific">Salix viminalis</name>
    <name type="common">Common osier</name>
    <name type="synonym">Basket willow</name>
    <dbReference type="NCBI Taxonomy" id="40686"/>
    <lineage>
        <taxon>Eukaryota</taxon>
        <taxon>Viridiplantae</taxon>
        <taxon>Streptophyta</taxon>
        <taxon>Embryophyta</taxon>
        <taxon>Tracheophyta</taxon>
        <taxon>Spermatophyta</taxon>
        <taxon>Magnoliopsida</taxon>
        <taxon>eudicotyledons</taxon>
        <taxon>Gunneridae</taxon>
        <taxon>Pentapetalae</taxon>
        <taxon>rosids</taxon>
        <taxon>fabids</taxon>
        <taxon>Malpighiales</taxon>
        <taxon>Salicaceae</taxon>
        <taxon>Saliceae</taxon>
        <taxon>Salix</taxon>
    </lineage>
</organism>
<evidence type="ECO:0000256" key="5">
    <source>
        <dbReference type="ARBA" id="ARBA00037626"/>
    </source>
</evidence>
<evidence type="ECO:0000256" key="2">
    <source>
        <dbReference type="ARBA" id="ARBA00023157"/>
    </source>
</evidence>
<evidence type="ECO:0000259" key="8">
    <source>
        <dbReference type="PROSITE" id="PS51485"/>
    </source>
</evidence>
<dbReference type="GO" id="GO:0005886">
    <property type="term" value="C:plasma membrane"/>
    <property type="evidence" value="ECO:0007669"/>
    <property type="project" value="TreeGrafter"/>
</dbReference>
<keyword evidence="1 7" id="KW-0732">Signal</keyword>
<protein>
    <recommendedName>
        <fullName evidence="8">Phytocyanin domain-containing protein</fullName>
    </recommendedName>
</protein>
<comment type="similarity">
    <text evidence="4">Belongs to the early nodulin-like (ENODL) family.</text>
</comment>
<proteinExistence type="inferred from homology"/>
<feature type="signal peptide" evidence="7">
    <location>
        <begin position="1"/>
        <end position="23"/>
    </location>
</feature>
<dbReference type="Pfam" id="PF02298">
    <property type="entry name" value="Cu_bind_like"/>
    <property type="match status" value="2"/>
</dbReference>
<feature type="domain" description="Phytocyanin" evidence="8">
    <location>
        <begin position="25"/>
        <end position="124"/>
    </location>
</feature>
<dbReference type="Gene3D" id="2.60.40.420">
    <property type="entry name" value="Cupredoxins - blue copper proteins"/>
    <property type="match status" value="2"/>
</dbReference>
<dbReference type="SUPFAM" id="SSF49503">
    <property type="entry name" value="Cupredoxins"/>
    <property type="match status" value="2"/>
</dbReference>
<feature type="chain" id="PRO_5027105680" description="Phytocyanin domain-containing protein" evidence="7">
    <location>
        <begin position="24"/>
        <end position="385"/>
    </location>
</feature>
<gene>
    <name evidence="9" type="ORF">SVIM_LOCUS383664</name>
</gene>
<accession>A0A6N2MMP8</accession>
<dbReference type="EMBL" id="CAADRP010001852">
    <property type="protein sequence ID" value="VFU54678.1"/>
    <property type="molecule type" value="Genomic_DNA"/>
</dbReference>
<dbReference type="PROSITE" id="PS51485">
    <property type="entry name" value="PHYTOCYANIN"/>
    <property type="match status" value="2"/>
</dbReference>
<keyword evidence="3" id="KW-0325">Glycoprotein</keyword>
<keyword evidence="2" id="KW-1015">Disulfide bond</keyword>
<sequence>MESSRKMLVVLTTMVVTVHVVNASLVYVGGGKETWRPHVNFSEWSSRQNIYVGDWLYFGFDKKLYNVLEVNKTGYEGCNDMGFIKNITKGGRDVFQVIEAKKYYFINGGGYCLGGMKVAISVENLQPSPSPSLLTGVKQNKNGSPSKFGGHVVTVVAVLTECRGAVLHRVGGGKYTWAPNMNLTAWAMHEKFYVGDWLYFGFDKTRYNVLEVSKMNYNNCDDKNFITNITRGGRDVFNLTEARPYYFLSGLGYCFDGMKVAVYAQYAPPDPAPLVVRNGCPSQSSGHGIIVMLLALFASCAVIGLLLPLHLTTPGAFTNFHNSTPEQNYYSFILISANQNSPSKTKEKLSEHHKSSPEKTPFSWCTQDGKFQACIKNIIHLQNTI</sequence>
<keyword evidence="6" id="KW-1133">Transmembrane helix</keyword>
<evidence type="ECO:0000256" key="3">
    <source>
        <dbReference type="ARBA" id="ARBA00023180"/>
    </source>
</evidence>
<comment type="function">
    <text evidence="5">May act as a carbohydrate transporter.</text>
</comment>
<dbReference type="InterPro" id="IPR008972">
    <property type="entry name" value="Cupredoxin"/>
</dbReference>
<dbReference type="FunFam" id="2.60.40.420:FF:000018">
    <property type="entry name" value="Lamin-like protein"/>
    <property type="match status" value="2"/>
</dbReference>
<dbReference type="GO" id="GO:0009055">
    <property type="term" value="F:electron transfer activity"/>
    <property type="evidence" value="ECO:0007669"/>
    <property type="project" value="InterPro"/>
</dbReference>
<feature type="domain" description="Phytocyanin" evidence="8">
    <location>
        <begin position="166"/>
        <end position="266"/>
    </location>
</feature>
<keyword evidence="6" id="KW-0472">Membrane</keyword>
<reference evidence="9" key="1">
    <citation type="submission" date="2019-03" db="EMBL/GenBank/DDBJ databases">
        <authorList>
            <person name="Mank J."/>
            <person name="Almeida P."/>
        </authorList>
    </citation>
    <scope>NUCLEOTIDE SEQUENCE</scope>
    <source>
        <strain evidence="9">78183</strain>
    </source>
</reference>
<keyword evidence="6" id="KW-0812">Transmembrane</keyword>